<sequence length="291" mass="32039">MHGFSSTSVGKSRLTMEPPQNFGVFNKGRASAKFKVDDLRSTKRKGFPSRIFSEDRFLNSRRVKSLEKLLSETEFSEALSSSDTSKVSSSLVKTKSSAVQLRSTPIRIKGTIRRDRPPASSQCASEDVGSDRNTRRSARRTPPTEPGKPRSPAQSASWIIEKDGCSLPSTSSEVAIASAKSKTETPFLDVRNAAWSKILKDNLLDAKVLLPPGYHETPLNTSILPTTTTAQEITLKSLPDIENRFYWPLGVGLPDCAKRSASPGTEVYIFQVFCVATQRRVRLCRTRGSPS</sequence>
<dbReference type="EMBL" id="WTXG01000012">
    <property type="protein sequence ID" value="KAI0301830.1"/>
    <property type="molecule type" value="Genomic_DNA"/>
</dbReference>
<keyword evidence="3" id="KW-1185">Reference proteome</keyword>
<evidence type="ECO:0000256" key="1">
    <source>
        <dbReference type="SAM" id="MobiDB-lite"/>
    </source>
</evidence>
<organism evidence="2 3">
    <name type="scientific">Multifurca ochricompacta</name>
    <dbReference type="NCBI Taxonomy" id="376703"/>
    <lineage>
        <taxon>Eukaryota</taxon>
        <taxon>Fungi</taxon>
        <taxon>Dikarya</taxon>
        <taxon>Basidiomycota</taxon>
        <taxon>Agaricomycotina</taxon>
        <taxon>Agaricomycetes</taxon>
        <taxon>Russulales</taxon>
        <taxon>Russulaceae</taxon>
        <taxon>Multifurca</taxon>
    </lineage>
</organism>
<evidence type="ECO:0000313" key="3">
    <source>
        <dbReference type="Proteomes" id="UP001203297"/>
    </source>
</evidence>
<accession>A0AAD4M4W2</accession>
<evidence type="ECO:0000313" key="2">
    <source>
        <dbReference type="EMBL" id="KAI0301830.1"/>
    </source>
</evidence>
<feature type="region of interest" description="Disordered" evidence="1">
    <location>
        <begin position="104"/>
        <end position="157"/>
    </location>
</feature>
<feature type="region of interest" description="Disordered" evidence="1">
    <location>
        <begin position="1"/>
        <end position="23"/>
    </location>
</feature>
<feature type="compositionally biased region" description="Polar residues" evidence="1">
    <location>
        <begin position="1"/>
        <end position="10"/>
    </location>
</feature>
<dbReference type="AlphaFoldDB" id="A0AAD4M4W2"/>
<gene>
    <name evidence="2" type="ORF">B0F90DRAFT_252374</name>
</gene>
<protein>
    <submittedName>
        <fullName evidence="2">Uncharacterized protein</fullName>
    </submittedName>
</protein>
<comment type="caution">
    <text evidence="2">The sequence shown here is derived from an EMBL/GenBank/DDBJ whole genome shotgun (WGS) entry which is preliminary data.</text>
</comment>
<dbReference type="Proteomes" id="UP001203297">
    <property type="component" value="Unassembled WGS sequence"/>
</dbReference>
<proteinExistence type="predicted"/>
<reference evidence="2" key="1">
    <citation type="journal article" date="2022" name="New Phytol.">
        <title>Evolutionary transition to the ectomycorrhizal habit in the genomes of a hyperdiverse lineage of mushroom-forming fungi.</title>
        <authorList>
            <person name="Looney B."/>
            <person name="Miyauchi S."/>
            <person name="Morin E."/>
            <person name="Drula E."/>
            <person name="Courty P.E."/>
            <person name="Kohler A."/>
            <person name="Kuo A."/>
            <person name="LaButti K."/>
            <person name="Pangilinan J."/>
            <person name="Lipzen A."/>
            <person name="Riley R."/>
            <person name="Andreopoulos W."/>
            <person name="He G."/>
            <person name="Johnson J."/>
            <person name="Nolan M."/>
            <person name="Tritt A."/>
            <person name="Barry K.W."/>
            <person name="Grigoriev I.V."/>
            <person name="Nagy L.G."/>
            <person name="Hibbett D."/>
            <person name="Henrissat B."/>
            <person name="Matheny P.B."/>
            <person name="Labbe J."/>
            <person name="Martin F.M."/>
        </authorList>
    </citation>
    <scope>NUCLEOTIDE SEQUENCE</scope>
    <source>
        <strain evidence="2">BPL690</strain>
    </source>
</reference>
<name>A0AAD4M4W2_9AGAM</name>